<proteinExistence type="predicted"/>
<protein>
    <submittedName>
        <fullName evidence="1">Uncharacterized protein</fullName>
    </submittedName>
</protein>
<dbReference type="EMBL" id="QGKY02001015">
    <property type="protein sequence ID" value="KAF2570323.1"/>
    <property type="molecule type" value="Genomic_DNA"/>
</dbReference>
<comment type="caution">
    <text evidence="1">The sequence shown here is derived from an EMBL/GenBank/DDBJ whole genome shotgun (WGS) entry which is preliminary data.</text>
</comment>
<dbReference type="AlphaFoldDB" id="A0A8S9ILV7"/>
<organism evidence="1">
    <name type="scientific">Brassica cretica</name>
    <name type="common">Mustard</name>
    <dbReference type="NCBI Taxonomy" id="69181"/>
    <lineage>
        <taxon>Eukaryota</taxon>
        <taxon>Viridiplantae</taxon>
        <taxon>Streptophyta</taxon>
        <taxon>Embryophyta</taxon>
        <taxon>Tracheophyta</taxon>
        <taxon>Spermatophyta</taxon>
        <taxon>Magnoliopsida</taxon>
        <taxon>eudicotyledons</taxon>
        <taxon>Gunneridae</taxon>
        <taxon>Pentapetalae</taxon>
        <taxon>rosids</taxon>
        <taxon>malvids</taxon>
        <taxon>Brassicales</taxon>
        <taxon>Brassicaceae</taxon>
        <taxon>Brassiceae</taxon>
        <taxon>Brassica</taxon>
    </lineage>
</organism>
<reference evidence="1" key="1">
    <citation type="submission" date="2019-12" db="EMBL/GenBank/DDBJ databases">
        <title>Genome sequencing and annotation of Brassica cretica.</title>
        <authorList>
            <person name="Studholme D.J."/>
            <person name="Sarris P.F."/>
        </authorList>
    </citation>
    <scope>NUCLEOTIDE SEQUENCE</scope>
    <source>
        <strain evidence="1">PFS-102/07</strain>
        <tissue evidence="1">Leaf</tissue>
    </source>
</reference>
<sequence length="142" mass="15407">MSASGSSALGDVDSFLKSLRFLVCGVPCHQLSLLGFLSGSFFSEERAVAVDRRLVLIGPSVLLLVRRLLRRMRCVHPVPLLSTGFGLKECTRSQFLFVGGDIIHLLSRTTALVVANSSSFRRLGAISSKFEGTFLSVSCGNW</sequence>
<evidence type="ECO:0000313" key="1">
    <source>
        <dbReference type="EMBL" id="KAF2570323.1"/>
    </source>
</evidence>
<gene>
    <name evidence="1" type="ORF">F2Q70_00005012</name>
</gene>
<accession>A0A8S9ILV7</accession>
<name>A0A8S9ILV7_BRACR</name>